<evidence type="ECO:0000313" key="3">
    <source>
        <dbReference type="Proteomes" id="UP001212997"/>
    </source>
</evidence>
<gene>
    <name evidence="2" type="ORF">NLI96_g1433</name>
</gene>
<accession>A0AAD5YMX8</accession>
<evidence type="ECO:0000313" key="2">
    <source>
        <dbReference type="EMBL" id="KAJ3490426.1"/>
    </source>
</evidence>
<feature type="transmembrane region" description="Helical" evidence="1">
    <location>
        <begin position="123"/>
        <end position="142"/>
    </location>
</feature>
<proteinExistence type="predicted"/>
<keyword evidence="1" id="KW-1133">Transmembrane helix</keyword>
<evidence type="ECO:0000256" key="1">
    <source>
        <dbReference type="SAM" id="Phobius"/>
    </source>
</evidence>
<keyword evidence="3" id="KW-1185">Reference proteome</keyword>
<keyword evidence="1" id="KW-0812">Transmembrane</keyword>
<dbReference type="EMBL" id="JANAWD010000028">
    <property type="protein sequence ID" value="KAJ3490426.1"/>
    <property type="molecule type" value="Genomic_DNA"/>
</dbReference>
<feature type="transmembrane region" description="Helical" evidence="1">
    <location>
        <begin position="94"/>
        <end position="116"/>
    </location>
</feature>
<dbReference type="Proteomes" id="UP001212997">
    <property type="component" value="Unassembled WGS sequence"/>
</dbReference>
<organism evidence="2 3">
    <name type="scientific">Meripilus lineatus</name>
    <dbReference type="NCBI Taxonomy" id="2056292"/>
    <lineage>
        <taxon>Eukaryota</taxon>
        <taxon>Fungi</taxon>
        <taxon>Dikarya</taxon>
        <taxon>Basidiomycota</taxon>
        <taxon>Agaricomycotina</taxon>
        <taxon>Agaricomycetes</taxon>
        <taxon>Polyporales</taxon>
        <taxon>Meripilaceae</taxon>
        <taxon>Meripilus</taxon>
    </lineage>
</organism>
<reference evidence="2" key="1">
    <citation type="submission" date="2022-07" db="EMBL/GenBank/DDBJ databases">
        <title>Genome Sequence of Physisporinus lineatus.</title>
        <authorList>
            <person name="Buettner E."/>
        </authorList>
    </citation>
    <scope>NUCLEOTIDE SEQUENCE</scope>
    <source>
        <strain evidence="2">VT162</strain>
    </source>
</reference>
<feature type="transmembrane region" description="Helical" evidence="1">
    <location>
        <begin position="173"/>
        <end position="195"/>
    </location>
</feature>
<sequence length="235" mass="26469">MAPLVSLDLLFKALRDTRTANYVSSSVHMASEMDLCKDTVHILAILRRGHIDPDFFSASICLSHTQIVWQILLLRLQVVELLFTPLLPAASPTFMSLISLAYAVDVVFMLRIWALYNQSRKIIAFLVVLVLTSWALQFYGAFSSIHSTKFIEPPLGLPWPGCVPLVTFSSHNLLTLIAWIPCSITTSIFFVMTLIKFVQLIRSHNLNIRRPSSMSPILTTFVQDGTIFFMVTFCA</sequence>
<name>A0AAD5YMX8_9APHY</name>
<protein>
    <submittedName>
        <fullName evidence="2">Uncharacterized protein</fullName>
    </submittedName>
</protein>
<dbReference type="AlphaFoldDB" id="A0AAD5YMX8"/>
<keyword evidence="1" id="KW-0472">Membrane</keyword>
<comment type="caution">
    <text evidence="2">The sequence shown here is derived from an EMBL/GenBank/DDBJ whole genome shotgun (WGS) entry which is preliminary data.</text>
</comment>